<name>A0ABU1AD87_9LACO</name>
<gene>
    <name evidence="4" type="ORF">RA086_12305</name>
</gene>
<reference evidence="4 5" key="1">
    <citation type="journal article" date="2023" name="Int. J. Syst. Evol. Microbiol.">
        <title>Lactiplantibacillus brownii sp. nov., a novel psychrotolerant species isolated from sauerkraut.</title>
        <authorList>
            <person name="Heng Y.C."/>
            <person name="Silvaraju S."/>
            <person name="Lee J.K.Y."/>
            <person name="Kittelmann S."/>
        </authorList>
    </citation>
    <scope>NUCLEOTIDE SEQUENCE [LARGE SCALE GENOMIC DNA]</scope>
    <source>
        <strain evidence="4 5">WILCCON 0030</strain>
    </source>
</reference>
<dbReference type="InterPro" id="IPR003680">
    <property type="entry name" value="Flavodoxin_fold"/>
</dbReference>
<dbReference type="Gene3D" id="3.40.50.360">
    <property type="match status" value="1"/>
</dbReference>
<comment type="similarity">
    <text evidence="1">Belongs to the NAD(P)H dehydrogenase (quinone) family.</text>
</comment>
<dbReference type="Proteomes" id="UP001227831">
    <property type="component" value="Unassembled WGS sequence"/>
</dbReference>
<comment type="caution">
    <text evidence="4">The sequence shown here is derived from an EMBL/GenBank/DDBJ whole genome shotgun (WGS) entry which is preliminary data.</text>
</comment>
<evidence type="ECO:0000313" key="4">
    <source>
        <dbReference type="EMBL" id="MDQ7938392.1"/>
    </source>
</evidence>
<dbReference type="Pfam" id="PF02525">
    <property type="entry name" value="Flavodoxin_2"/>
    <property type="match status" value="1"/>
</dbReference>
<dbReference type="EMBL" id="JAVCWF010000001">
    <property type="protein sequence ID" value="MDQ7938392.1"/>
    <property type="molecule type" value="Genomic_DNA"/>
</dbReference>
<evidence type="ECO:0000256" key="2">
    <source>
        <dbReference type="ARBA" id="ARBA00023002"/>
    </source>
</evidence>
<evidence type="ECO:0000313" key="5">
    <source>
        <dbReference type="Proteomes" id="UP001227831"/>
    </source>
</evidence>
<proteinExistence type="inferred from homology"/>
<feature type="domain" description="Flavodoxin-like fold" evidence="3">
    <location>
        <begin position="3"/>
        <end position="180"/>
    </location>
</feature>
<dbReference type="InterPro" id="IPR029039">
    <property type="entry name" value="Flavoprotein-like_sf"/>
</dbReference>
<protein>
    <submittedName>
        <fullName evidence="4">NAD(P)H-dependent oxidoreductase</fullName>
    </submittedName>
</protein>
<dbReference type="SUPFAM" id="SSF52218">
    <property type="entry name" value="Flavoproteins"/>
    <property type="match status" value="1"/>
</dbReference>
<evidence type="ECO:0000259" key="3">
    <source>
        <dbReference type="Pfam" id="PF02525"/>
    </source>
</evidence>
<accession>A0ABU1AD87</accession>
<keyword evidence="5" id="KW-1185">Reference proteome</keyword>
<dbReference type="PANTHER" id="PTHR10204">
    <property type="entry name" value="NAD P H OXIDOREDUCTASE-RELATED"/>
    <property type="match status" value="1"/>
</dbReference>
<evidence type="ECO:0000256" key="1">
    <source>
        <dbReference type="ARBA" id="ARBA00006252"/>
    </source>
</evidence>
<dbReference type="InterPro" id="IPR051545">
    <property type="entry name" value="NAD(P)H_dehydrogenase_qn"/>
</dbReference>
<organism evidence="4 5">
    <name type="scientific">Lactiplantibacillus brownii</name>
    <dbReference type="NCBI Taxonomy" id="3069269"/>
    <lineage>
        <taxon>Bacteria</taxon>
        <taxon>Bacillati</taxon>
        <taxon>Bacillota</taxon>
        <taxon>Bacilli</taxon>
        <taxon>Lactobacillales</taxon>
        <taxon>Lactobacillaceae</taxon>
        <taxon>Lactiplantibacillus</taxon>
    </lineage>
</organism>
<dbReference type="PANTHER" id="PTHR10204:SF34">
    <property type="entry name" value="NAD(P)H DEHYDROGENASE [QUINONE] 1 ISOFORM 1"/>
    <property type="match status" value="1"/>
</dbReference>
<dbReference type="RefSeq" id="WP_308704074.1">
    <property type="nucleotide sequence ID" value="NZ_AP027463.1"/>
</dbReference>
<keyword evidence="2" id="KW-0560">Oxidoreductase</keyword>
<sequence length="197" mass="22131">MSNTLIIYCHPYDKSFSHAVLSEALKPLAHNQTGYRLLDLYADNFNPIYDEQELQLYASGATTDPLVTRYLAALKEADQLIIITPIWWNDLPAMLKGFFDKVMKRGPELAYTSTSRGVAGHLDNIKSALVLTTSTSPTVYQRLFCGDAIKRILIGATLKQLGIQNVKWHNFGGITAATVEKRRTYLTHVGQWVNRLS</sequence>